<organism evidence="2 3">
    <name type="scientific">Strigomonas culicis</name>
    <dbReference type="NCBI Taxonomy" id="28005"/>
    <lineage>
        <taxon>Eukaryota</taxon>
        <taxon>Discoba</taxon>
        <taxon>Euglenozoa</taxon>
        <taxon>Kinetoplastea</taxon>
        <taxon>Metakinetoplastina</taxon>
        <taxon>Trypanosomatida</taxon>
        <taxon>Trypanosomatidae</taxon>
        <taxon>Strigomonadinae</taxon>
        <taxon>Strigomonas</taxon>
    </lineage>
</organism>
<dbReference type="AlphaFoldDB" id="S9UYV9"/>
<evidence type="ECO:0000256" key="1">
    <source>
        <dbReference type="SAM" id="MobiDB-lite"/>
    </source>
</evidence>
<accession>S9UYV9</accession>
<sequence>MQPHSTTKAVWEESTEADDEQCTFKPRITVLPPRSSHCSRVEESEARVGEERGVRPRGTPSSLASTRTPSGTTVSARTGRRPSSCSGGWSAATSPRRRGAEARRAAPEGQGGRRRRLHRAAAAGDEE</sequence>
<gene>
    <name evidence="2" type="ORF">STCU_11816</name>
</gene>
<evidence type="ECO:0000313" key="2">
    <source>
        <dbReference type="EMBL" id="EPY15710.1"/>
    </source>
</evidence>
<dbReference type="EMBL" id="ATMH01011818">
    <property type="protein sequence ID" value="EPY15710.1"/>
    <property type="molecule type" value="Genomic_DNA"/>
</dbReference>
<proteinExistence type="predicted"/>
<feature type="region of interest" description="Disordered" evidence="1">
    <location>
        <begin position="1"/>
        <end position="127"/>
    </location>
</feature>
<dbReference type="Proteomes" id="UP000015354">
    <property type="component" value="Unassembled WGS sequence"/>
</dbReference>
<reference evidence="2 3" key="1">
    <citation type="journal article" date="2013" name="PLoS ONE">
        <title>Predicting the Proteins of Angomonas deanei, Strigomonas culicis and Their Respective Endosymbionts Reveals New Aspects of the Trypanosomatidae Family.</title>
        <authorList>
            <person name="Motta M.C."/>
            <person name="Martins A.C."/>
            <person name="de Souza S.S."/>
            <person name="Catta-Preta C.M."/>
            <person name="Silva R."/>
            <person name="Klein C.C."/>
            <person name="de Almeida L.G."/>
            <person name="de Lima Cunha O."/>
            <person name="Ciapina L.P."/>
            <person name="Brocchi M."/>
            <person name="Colabardini A.C."/>
            <person name="de Araujo Lima B."/>
            <person name="Machado C.R."/>
            <person name="de Almeida Soares C.M."/>
            <person name="Probst C.M."/>
            <person name="de Menezes C.B."/>
            <person name="Thompson C.E."/>
            <person name="Bartholomeu D.C."/>
            <person name="Gradia D.F."/>
            <person name="Pavoni D.P."/>
            <person name="Grisard E.C."/>
            <person name="Fantinatti-Garboggini F."/>
            <person name="Marchini F.K."/>
            <person name="Rodrigues-Luiz G.F."/>
            <person name="Wagner G."/>
            <person name="Goldman G.H."/>
            <person name="Fietto J.L."/>
            <person name="Elias M.C."/>
            <person name="Goldman M.H."/>
            <person name="Sagot M.F."/>
            <person name="Pereira M."/>
            <person name="Stoco P.H."/>
            <person name="de Mendonca-Neto R.P."/>
            <person name="Teixeira S.M."/>
            <person name="Maciel T.E."/>
            <person name="de Oliveira Mendes T.A."/>
            <person name="Urmenyi T.P."/>
            <person name="de Souza W."/>
            <person name="Schenkman S."/>
            <person name="de Vasconcelos A.T."/>
        </authorList>
    </citation>
    <scope>NUCLEOTIDE SEQUENCE [LARGE SCALE GENOMIC DNA]</scope>
</reference>
<protein>
    <submittedName>
        <fullName evidence="2">Uncharacterized protein</fullName>
    </submittedName>
</protein>
<comment type="caution">
    <text evidence="2">The sequence shown here is derived from an EMBL/GenBank/DDBJ whole genome shotgun (WGS) entry which is preliminary data.</text>
</comment>
<evidence type="ECO:0000313" key="3">
    <source>
        <dbReference type="Proteomes" id="UP000015354"/>
    </source>
</evidence>
<feature type="compositionally biased region" description="Basic and acidic residues" evidence="1">
    <location>
        <begin position="39"/>
        <end position="54"/>
    </location>
</feature>
<keyword evidence="3" id="KW-1185">Reference proteome</keyword>
<name>S9UYV9_9TRYP</name>
<feature type="compositionally biased region" description="Polar residues" evidence="1">
    <location>
        <begin position="59"/>
        <end position="93"/>
    </location>
</feature>